<feature type="compositionally biased region" description="Polar residues" evidence="1">
    <location>
        <begin position="112"/>
        <end position="131"/>
    </location>
</feature>
<proteinExistence type="predicted"/>
<keyword evidence="3" id="KW-1185">Reference proteome</keyword>
<dbReference type="HOGENOM" id="CLU_097992_0_0_1"/>
<dbReference type="InParanoid" id="Q5KB04"/>
<gene>
    <name evidence="2" type="ordered locus">CNI04240</name>
</gene>
<dbReference type="OrthoDB" id="2574439at2759"/>
<dbReference type="EMBL" id="AE017349">
    <property type="protein sequence ID" value="AAW45712.1"/>
    <property type="molecule type" value="Genomic_DNA"/>
</dbReference>
<feature type="region of interest" description="Disordered" evidence="1">
    <location>
        <begin position="62"/>
        <end position="83"/>
    </location>
</feature>
<sequence length="248" mass="28154">MKYKGSNPFQTSLYITSLPPGIRPAHLNRILAHPPRPLGKRRRKRDTGVELIQIYTIPKKPKRRYLPKSRSTQPTGLLDPRHSPPQAIERVVSLLRTILCIPHAPDLGPQRPATSTEEGSLKSQLSISSPLPSGVGDRNGTGTEVVVERELGEGELNEDENDQTTMVDEDENVMDQKQEADGEETVGYIHFCCEQHMYLGKRILRHVTIDGYRPKVRTRRFNVGILRHWARPIGRITTNVDRKDKHKP</sequence>
<dbReference type="RefSeq" id="XP_024513582.1">
    <property type="nucleotide sequence ID" value="XM_024657898.1"/>
</dbReference>
<feature type="compositionally biased region" description="Acidic residues" evidence="1">
    <location>
        <begin position="153"/>
        <end position="171"/>
    </location>
</feature>
<dbReference type="VEuPathDB" id="FungiDB:CNI04240"/>
<accession>Q5KB04</accession>
<dbReference type="PaxDb" id="214684-Q5KB04"/>
<dbReference type="AlphaFoldDB" id="Q5KB04"/>
<reference evidence="2 3" key="1">
    <citation type="journal article" date="2005" name="Science">
        <title>The genome of the basidiomycetous yeast and human pathogen Cryptococcus neoformans.</title>
        <authorList>
            <person name="Loftus B.J."/>
            <person name="Fung E."/>
            <person name="Roncaglia P."/>
            <person name="Rowley D."/>
            <person name="Amedeo P."/>
            <person name="Bruno D."/>
            <person name="Vamathevan J."/>
            <person name="Miranda M."/>
            <person name="Anderson I.J."/>
            <person name="Fraser J.A."/>
            <person name="Allen J.E."/>
            <person name="Bosdet I.E."/>
            <person name="Brent M.R."/>
            <person name="Chiu R."/>
            <person name="Doering T.L."/>
            <person name="Donlin M.J."/>
            <person name="D'Souza C.A."/>
            <person name="Fox D.S."/>
            <person name="Grinberg V."/>
            <person name="Fu J."/>
            <person name="Fukushima M."/>
            <person name="Haas B.J."/>
            <person name="Huang J.C."/>
            <person name="Janbon G."/>
            <person name="Jones S.J."/>
            <person name="Koo H.L."/>
            <person name="Krzywinski M.I."/>
            <person name="Kwon-Chung J.K."/>
            <person name="Lengeler K.B."/>
            <person name="Maiti R."/>
            <person name="Marra M.A."/>
            <person name="Marra R.E."/>
            <person name="Mathewson C.A."/>
            <person name="Mitchell T.G."/>
            <person name="Pertea M."/>
            <person name="Riggs F.R."/>
            <person name="Salzberg S.L."/>
            <person name="Schein J.E."/>
            <person name="Shvartsbeyn A."/>
            <person name="Shin H."/>
            <person name="Shumway M."/>
            <person name="Specht C.A."/>
            <person name="Suh B.B."/>
            <person name="Tenney A."/>
            <person name="Utterback T.R."/>
            <person name="Wickes B.L."/>
            <person name="Wortman J.R."/>
            <person name="Wye N.H."/>
            <person name="Kronstad J.W."/>
            <person name="Lodge J.K."/>
            <person name="Heitman J."/>
            <person name="Davis R.W."/>
            <person name="Fraser C.M."/>
            <person name="Hyman R.W."/>
        </authorList>
    </citation>
    <scope>NUCLEOTIDE SEQUENCE [LARGE SCALE GENOMIC DNA]</scope>
    <source>
        <strain evidence="3">JEC21 / ATCC MYA-565</strain>
    </source>
</reference>
<protein>
    <submittedName>
        <fullName evidence="2">Uncharacterized protein</fullName>
    </submittedName>
</protein>
<evidence type="ECO:0000256" key="1">
    <source>
        <dbReference type="SAM" id="MobiDB-lite"/>
    </source>
</evidence>
<organism evidence="2 3">
    <name type="scientific">Cryptococcus deneoformans (strain JEC21 / ATCC MYA-565)</name>
    <name type="common">Cryptococcus neoformans var. neoformans serotype D</name>
    <dbReference type="NCBI Taxonomy" id="214684"/>
    <lineage>
        <taxon>Eukaryota</taxon>
        <taxon>Fungi</taxon>
        <taxon>Dikarya</taxon>
        <taxon>Basidiomycota</taxon>
        <taxon>Agaricomycotina</taxon>
        <taxon>Tremellomycetes</taxon>
        <taxon>Tremellales</taxon>
        <taxon>Cryptococcaceae</taxon>
        <taxon>Cryptococcus</taxon>
        <taxon>Cryptococcus neoformans species complex</taxon>
    </lineage>
</organism>
<dbReference type="KEGG" id="cne:CNI04240"/>
<accession>Q55MM9</accession>
<evidence type="ECO:0000313" key="2">
    <source>
        <dbReference type="EMBL" id="AAW45712.1"/>
    </source>
</evidence>
<name>Q5KB04_CRYD1</name>
<feature type="region of interest" description="Disordered" evidence="1">
    <location>
        <begin position="104"/>
        <end position="171"/>
    </location>
</feature>
<dbReference type="Proteomes" id="UP000002149">
    <property type="component" value="Chromosome 9"/>
</dbReference>
<dbReference type="GeneID" id="3259687"/>
<evidence type="ECO:0000313" key="3">
    <source>
        <dbReference type="Proteomes" id="UP000002149"/>
    </source>
</evidence>